<sequence>MTPVLDISPGQRTLLMQLLQQFLPGVGVWAFGSRVKGSARPTSDLDLVVFAAPSQRPQVFALQEALEESNLPFKVDLLIWDEIPDNFKTNIQNQFIELVANTGMSHA</sequence>
<dbReference type="RefSeq" id="WP_064037904.1">
    <property type="nucleotide sequence ID" value="NZ_LUUH01000077.1"/>
</dbReference>
<comment type="caution">
    <text evidence="2">The sequence shown here is derived from an EMBL/GenBank/DDBJ whole genome shotgun (WGS) entry which is preliminary data.</text>
</comment>
<dbReference type="Proteomes" id="UP000077763">
    <property type="component" value="Unassembled WGS sequence"/>
</dbReference>
<dbReference type="CDD" id="cd05403">
    <property type="entry name" value="NT_KNTase_like"/>
    <property type="match status" value="1"/>
</dbReference>
<dbReference type="Pfam" id="PF18765">
    <property type="entry name" value="Polbeta"/>
    <property type="match status" value="1"/>
</dbReference>
<gene>
    <name evidence="2" type="ORF">A1353_01605</name>
</gene>
<evidence type="ECO:0000313" key="2">
    <source>
        <dbReference type="EMBL" id="OAI00417.1"/>
    </source>
</evidence>
<evidence type="ECO:0000313" key="3">
    <source>
        <dbReference type="Proteomes" id="UP000077763"/>
    </source>
</evidence>
<proteinExistence type="predicted"/>
<feature type="domain" description="Polymerase beta nucleotidyltransferase" evidence="1">
    <location>
        <begin position="27"/>
        <end position="98"/>
    </location>
</feature>
<protein>
    <recommendedName>
        <fullName evidence="1">Polymerase beta nucleotidyltransferase domain-containing protein</fullName>
    </recommendedName>
</protein>
<dbReference type="AlphaFoldDB" id="A0A177M3W9"/>
<dbReference type="SUPFAM" id="SSF81301">
    <property type="entry name" value="Nucleotidyltransferase"/>
    <property type="match status" value="1"/>
</dbReference>
<evidence type="ECO:0000259" key="1">
    <source>
        <dbReference type="Pfam" id="PF18765"/>
    </source>
</evidence>
<dbReference type="InterPro" id="IPR041633">
    <property type="entry name" value="Polbeta"/>
</dbReference>
<dbReference type="EMBL" id="LUUH01000077">
    <property type="protein sequence ID" value="OAI00417.1"/>
    <property type="molecule type" value="Genomic_DNA"/>
</dbReference>
<dbReference type="InterPro" id="IPR043519">
    <property type="entry name" value="NT_sf"/>
</dbReference>
<name>A0A177M3W9_METMH</name>
<dbReference type="Gene3D" id="3.30.460.10">
    <property type="entry name" value="Beta Polymerase, domain 2"/>
    <property type="match status" value="1"/>
</dbReference>
<reference evidence="2 3" key="1">
    <citation type="submission" date="2016-03" db="EMBL/GenBank/DDBJ databases">
        <authorList>
            <person name="Ploux O."/>
        </authorList>
    </citation>
    <scope>NUCLEOTIDE SEQUENCE [LARGE SCALE GENOMIC DNA]</scope>
    <source>
        <strain evidence="2 3">R-45371</strain>
    </source>
</reference>
<organism evidence="2 3">
    <name type="scientific">Methylomonas methanica</name>
    <dbReference type="NCBI Taxonomy" id="421"/>
    <lineage>
        <taxon>Bacteria</taxon>
        <taxon>Pseudomonadati</taxon>
        <taxon>Pseudomonadota</taxon>
        <taxon>Gammaproteobacteria</taxon>
        <taxon>Methylococcales</taxon>
        <taxon>Methylococcaceae</taxon>
        <taxon>Methylomonas</taxon>
    </lineage>
</organism>
<accession>A0A177M3W9</accession>